<dbReference type="RefSeq" id="WP_239088494.1">
    <property type="nucleotide sequence ID" value="NZ_BOON01000059.1"/>
</dbReference>
<sequence length="337" mass="35188">MGTDAQSLDASGSLGVSGSLDVSQPRGVDVGFDSDGQTLAGSLLLPPGPGPFPAALLISGSGPLDRNSDHKRVPLGVTRYLAEALAAQGIASLRYDKRGVGASTGSFLAAGLGDNIADADAALRTLAGRPEVDADRLFVVGHSEGAIIATAVAARADSRLAGVVLLAGTARTGADLLLWQAAKIAPTLPAPVRALLRLFRVDLAAKVARNHERIRRTTTDVVRMGGVRVNAKWTREFLDHDPAADLARLRVPVCALTGDKDLQVDPDDLDRIAALVPAPVEVHRLPDVTHLLRREGGPASLRTYKKQARRPVDAQVLAAVTDWLAHRAADFGGPAAA</sequence>
<organism evidence="2 3">
    <name type="scientific">Planosporangium mesophilum</name>
    <dbReference type="NCBI Taxonomy" id="689768"/>
    <lineage>
        <taxon>Bacteria</taxon>
        <taxon>Bacillati</taxon>
        <taxon>Actinomycetota</taxon>
        <taxon>Actinomycetes</taxon>
        <taxon>Micromonosporales</taxon>
        <taxon>Micromonosporaceae</taxon>
        <taxon>Planosporangium</taxon>
    </lineage>
</organism>
<dbReference type="Gene3D" id="3.40.50.1820">
    <property type="entry name" value="alpha/beta hydrolase"/>
    <property type="match status" value="1"/>
</dbReference>
<protein>
    <submittedName>
        <fullName evidence="2">Acyl-CoA thioester hydrolase</fullName>
    </submittedName>
</protein>
<keyword evidence="3" id="KW-1185">Reference proteome</keyword>
<dbReference type="GO" id="GO:0052689">
    <property type="term" value="F:carboxylic ester hydrolase activity"/>
    <property type="evidence" value="ECO:0007669"/>
    <property type="project" value="TreeGrafter"/>
</dbReference>
<name>A0A8J3TGG9_9ACTN</name>
<dbReference type="AlphaFoldDB" id="A0A8J3TGG9"/>
<dbReference type="InterPro" id="IPR022742">
    <property type="entry name" value="Hydrolase_4"/>
</dbReference>
<evidence type="ECO:0000313" key="2">
    <source>
        <dbReference type="EMBL" id="GII25824.1"/>
    </source>
</evidence>
<dbReference type="EMBL" id="BOON01000059">
    <property type="protein sequence ID" value="GII25824.1"/>
    <property type="molecule type" value="Genomic_DNA"/>
</dbReference>
<feature type="domain" description="Serine aminopeptidase S33" evidence="1">
    <location>
        <begin position="78"/>
        <end position="295"/>
    </location>
</feature>
<evidence type="ECO:0000313" key="3">
    <source>
        <dbReference type="Proteomes" id="UP000599074"/>
    </source>
</evidence>
<dbReference type="PANTHER" id="PTHR43265:SF1">
    <property type="entry name" value="ESTERASE ESTD"/>
    <property type="match status" value="1"/>
</dbReference>
<reference evidence="2" key="1">
    <citation type="submission" date="2021-01" db="EMBL/GenBank/DDBJ databases">
        <title>Whole genome shotgun sequence of Planosporangium mesophilum NBRC 109066.</title>
        <authorList>
            <person name="Komaki H."/>
            <person name="Tamura T."/>
        </authorList>
    </citation>
    <scope>NUCLEOTIDE SEQUENCE</scope>
    <source>
        <strain evidence="2">NBRC 109066</strain>
    </source>
</reference>
<proteinExistence type="predicted"/>
<gene>
    <name evidence="2" type="ORF">Pme01_54210</name>
</gene>
<dbReference type="Proteomes" id="UP000599074">
    <property type="component" value="Unassembled WGS sequence"/>
</dbReference>
<accession>A0A8J3TGG9</accession>
<dbReference type="Pfam" id="PF12146">
    <property type="entry name" value="Hydrolase_4"/>
    <property type="match status" value="1"/>
</dbReference>
<dbReference type="InterPro" id="IPR029058">
    <property type="entry name" value="AB_hydrolase_fold"/>
</dbReference>
<dbReference type="InterPro" id="IPR053145">
    <property type="entry name" value="AB_hydrolase_Est10"/>
</dbReference>
<keyword evidence="2" id="KW-0378">Hydrolase</keyword>
<evidence type="ECO:0000259" key="1">
    <source>
        <dbReference type="Pfam" id="PF12146"/>
    </source>
</evidence>
<dbReference type="SUPFAM" id="SSF53474">
    <property type="entry name" value="alpha/beta-Hydrolases"/>
    <property type="match status" value="1"/>
</dbReference>
<dbReference type="PANTHER" id="PTHR43265">
    <property type="entry name" value="ESTERASE ESTD"/>
    <property type="match status" value="1"/>
</dbReference>
<comment type="caution">
    <text evidence="2">The sequence shown here is derived from an EMBL/GenBank/DDBJ whole genome shotgun (WGS) entry which is preliminary data.</text>
</comment>